<name>A0ABV0V5B5_9TELE</name>
<feature type="non-terminal residue" evidence="2">
    <location>
        <position position="1"/>
    </location>
</feature>
<feature type="region of interest" description="Disordered" evidence="1">
    <location>
        <begin position="333"/>
        <end position="374"/>
    </location>
</feature>
<feature type="compositionally biased region" description="Low complexity" evidence="1">
    <location>
        <begin position="348"/>
        <end position="365"/>
    </location>
</feature>
<evidence type="ECO:0008006" key="4">
    <source>
        <dbReference type="Google" id="ProtNLM"/>
    </source>
</evidence>
<protein>
    <recommendedName>
        <fullName evidence="4">Mitogen-activated protein kinase kinase kinase</fullName>
    </recommendedName>
</protein>
<feature type="region of interest" description="Disordered" evidence="1">
    <location>
        <begin position="96"/>
        <end position="137"/>
    </location>
</feature>
<dbReference type="EMBL" id="JAHRIQ010093664">
    <property type="protein sequence ID" value="MEQ2251578.1"/>
    <property type="molecule type" value="Genomic_DNA"/>
</dbReference>
<accession>A0ABV0V5B5</accession>
<gene>
    <name evidence="2" type="ORF">ILYODFUR_012471</name>
</gene>
<feature type="region of interest" description="Disordered" evidence="1">
    <location>
        <begin position="398"/>
        <end position="441"/>
    </location>
</feature>
<dbReference type="Proteomes" id="UP001482620">
    <property type="component" value="Unassembled WGS sequence"/>
</dbReference>
<reference evidence="2 3" key="1">
    <citation type="submission" date="2021-06" db="EMBL/GenBank/DDBJ databases">
        <authorList>
            <person name="Palmer J.M."/>
        </authorList>
    </citation>
    <scope>NUCLEOTIDE SEQUENCE [LARGE SCALE GENOMIC DNA]</scope>
    <source>
        <strain evidence="3">if_2019</strain>
        <tissue evidence="2">Muscle</tissue>
    </source>
</reference>
<feature type="region of interest" description="Disordered" evidence="1">
    <location>
        <begin position="253"/>
        <end position="277"/>
    </location>
</feature>
<evidence type="ECO:0000256" key="1">
    <source>
        <dbReference type="SAM" id="MobiDB-lite"/>
    </source>
</evidence>
<feature type="compositionally biased region" description="Basic and acidic residues" evidence="1">
    <location>
        <begin position="398"/>
        <end position="417"/>
    </location>
</feature>
<evidence type="ECO:0000313" key="2">
    <source>
        <dbReference type="EMBL" id="MEQ2251578.1"/>
    </source>
</evidence>
<feature type="compositionally biased region" description="Low complexity" evidence="1">
    <location>
        <begin position="268"/>
        <end position="277"/>
    </location>
</feature>
<feature type="compositionally biased region" description="Polar residues" evidence="1">
    <location>
        <begin position="428"/>
        <end position="441"/>
    </location>
</feature>
<dbReference type="InterPro" id="IPR011009">
    <property type="entry name" value="Kinase-like_dom_sf"/>
</dbReference>
<dbReference type="Gene3D" id="1.10.510.10">
    <property type="entry name" value="Transferase(Phosphotransferase) domain 1"/>
    <property type="match status" value="1"/>
</dbReference>
<keyword evidence="3" id="KW-1185">Reference proteome</keyword>
<comment type="caution">
    <text evidence="2">The sequence shown here is derived from an EMBL/GenBank/DDBJ whole genome shotgun (WGS) entry which is preliminary data.</text>
</comment>
<organism evidence="2 3">
    <name type="scientific">Ilyodon furcidens</name>
    <name type="common">goldbreast splitfin</name>
    <dbReference type="NCBI Taxonomy" id="33524"/>
    <lineage>
        <taxon>Eukaryota</taxon>
        <taxon>Metazoa</taxon>
        <taxon>Chordata</taxon>
        <taxon>Craniata</taxon>
        <taxon>Vertebrata</taxon>
        <taxon>Euteleostomi</taxon>
        <taxon>Actinopterygii</taxon>
        <taxon>Neopterygii</taxon>
        <taxon>Teleostei</taxon>
        <taxon>Neoteleostei</taxon>
        <taxon>Acanthomorphata</taxon>
        <taxon>Ovalentaria</taxon>
        <taxon>Atherinomorphae</taxon>
        <taxon>Cyprinodontiformes</taxon>
        <taxon>Goodeidae</taxon>
        <taxon>Ilyodon</taxon>
    </lineage>
</organism>
<evidence type="ECO:0000313" key="3">
    <source>
        <dbReference type="Proteomes" id="UP001482620"/>
    </source>
</evidence>
<dbReference type="SUPFAM" id="SSF56112">
    <property type="entry name" value="Protein kinase-like (PK-like)"/>
    <property type="match status" value="1"/>
</dbReference>
<sequence>VDFLERILTFNPSDRLTAEEGLSHPFLQQYSCPEDEPVSSHPFHIEDELDSLITEQSLSSSDSQASSFHWERYDNSLSTNIWAPYSDERCRCMPSSPIASNLEDTTDNEEVQRDPRANSSSLTEEAQVDPRKYSHSSSAERFLESSHSSLERVCALGYGELDCGRSCDYKVGSPSYLDKIAWREGKPQHYSEPKLILDLSHWKHNTGRLPPHAEPIGGSIEDLGEVKVEEAEEEEEETGDLFQEITRWVESAHSRLHSPSTSPSMGHCSPSCYTSSPPLPLSPSDLPTPVFHYNKHIQHPIAEYDEDRLSPLPSITSSSNTLPFLFPSSPTAIFSPQTASPPPTPVVQLTESQPLSSTSSLSQSPNADSTESLPVKQKERLFDLDVFISRALKLVRQNKEKVHVKKGKDESWMEESKTPNIKGKVPQLSEQRTSPSQTPNS</sequence>
<proteinExistence type="predicted"/>